<name>A0ABS5EZR3_9PROT</name>
<comment type="caution">
    <text evidence="4">The sequence shown here is derived from an EMBL/GenBank/DDBJ whole genome shotgun (WGS) entry which is preliminary data.</text>
</comment>
<feature type="domain" description="N-acetyltransferase" evidence="3">
    <location>
        <begin position="3"/>
        <end position="149"/>
    </location>
</feature>
<gene>
    <name evidence="4" type="ORF">GXW71_15520</name>
</gene>
<organism evidence="4 5">
    <name type="scientific">Plastoroseomonas hellenica</name>
    <dbReference type="NCBI Taxonomy" id="2687306"/>
    <lineage>
        <taxon>Bacteria</taxon>
        <taxon>Pseudomonadati</taxon>
        <taxon>Pseudomonadota</taxon>
        <taxon>Alphaproteobacteria</taxon>
        <taxon>Acetobacterales</taxon>
        <taxon>Acetobacteraceae</taxon>
        <taxon>Plastoroseomonas</taxon>
    </lineage>
</organism>
<dbReference type="Gene3D" id="3.40.630.30">
    <property type="match status" value="1"/>
</dbReference>
<proteinExistence type="predicted"/>
<dbReference type="PANTHER" id="PTHR43877">
    <property type="entry name" value="AMINOALKYLPHOSPHONATE N-ACETYLTRANSFERASE-RELATED-RELATED"/>
    <property type="match status" value="1"/>
</dbReference>
<protein>
    <submittedName>
        <fullName evidence="4">GNAT family N-acetyltransferase</fullName>
    </submittedName>
</protein>
<dbReference type="Proteomes" id="UP001196870">
    <property type="component" value="Unassembled WGS sequence"/>
</dbReference>
<evidence type="ECO:0000313" key="5">
    <source>
        <dbReference type="Proteomes" id="UP001196870"/>
    </source>
</evidence>
<keyword evidence="2" id="KW-0012">Acyltransferase</keyword>
<evidence type="ECO:0000256" key="1">
    <source>
        <dbReference type="ARBA" id="ARBA00022679"/>
    </source>
</evidence>
<reference evidence="5" key="1">
    <citation type="journal article" date="2021" name="Syst. Appl. Microbiol.">
        <title>Roseomonas hellenica sp. nov., isolated from roots of wild-growing Alkanna tinctoria.</title>
        <authorList>
            <person name="Rat A."/>
            <person name="Naranjo H.D."/>
            <person name="Lebbe L."/>
            <person name="Cnockaert M."/>
            <person name="Krigas N."/>
            <person name="Grigoriadou K."/>
            <person name="Maloupa E."/>
            <person name="Willems A."/>
        </authorList>
    </citation>
    <scope>NUCLEOTIDE SEQUENCE [LARGE SCALE GENOMIC DNA]</scope>
    <source>
        <strain evidence="5">LMG 31523</strain>
    </source>
</reference>
<dbReference type="PROSITE" id="PS51186">
    <property type="entry name" value="GNAT"/>
    <property type="match status" value="1"/>
</dbReference>
<dbReference type="RefSeq" id="WP_211853435.1">
    <property type="nucleotide sequence ID" value="NZ_JAAGBB010000017.1"/>
</dbReference>
<dbReference type="InterPro" id="IPR000182">
    <property type="entry name" value="GNAT_dom"/>
</dbReference>
<dbReference type="Pfam" id="PF00583">
    <property type="entry name" value="Acetyltransf_1"/>
    <property type="match status" value="1"/>
</dbReference>
<dbReference type="InterPro" id="IPR050832">
    <property type="entry name" value="Bact_Acetyltransf"/>
</dbReference>
<dbReference type="PANTHER" id="PTHR43877:SF2">
    <property type="entry name" value="AMINOALKYLPHOSPHONATE N-ACETYLTRANSFERASE-RELATED"/>
    <property type="match status" value="1"/>
</dbReference>
<evidence type="ECO:0000313" key="4">
    <source>
        <dbReference type="EMBL" id="MBR0665767.1"/>
    </source>
</evidence>
<evidence type="ECO:0000259" key="3">
    <source>
        <dbReference type="PROSITE" id="PS51186"/>
    </source>
</evidence>
<evidence type="ECO:0000256" key="2">
    <source>
        <dbReference type="ARBA" id="ARBA00023315"/>
    </source>
</evidence>
<dbReference type="EMBL" id="JAAGBB010000017">
    <property type="protein sequence ID" value="MBR0665767.1"/>
    <property type="molecule type" value="Genomic_DNA"/>
</dbReference>
<dbReference type="SUPFAM" id="SSF55729">
    <property type="entry name" value="Acyl-CoA N-acyltransferases (Nat)"/>
    <property type="match status" value="1"/>
</dbReference>
<dbReference type="InterPro" id="IPR016181">
    <property type="entry name" value="Acyl_CoA_acyltransferase"/>
</dbReference>
<keyword evidence="1" id="KW-0808">Transferase</keyword>
<sequence>MSIATRRLLPTDALPLFDAYAAEMRGLLHGRAAARAAEAAALIAAAPAATLLGAFAGDAPIGFLVLLELPEIVFARCCGQIEDLFVLPAYRGRGAARALVAAAEAEGRARTWSHIRWFVPEGDMAAIALYDRIAARTDWRAYILRLEPDASL</sequence>
<accession>A0ABS5EZR3</accession>
<keyword evidence="5" id="KW-1185">Reference proteome</keyword>